<accession>A0A7R9AFX5</accession>
<dbReference type="GO" id="GO:0051117">
    <property type="term" value="F:ATPase binding"/>
    <property type="evidence" value="ECO:0007669"/>
    <property type="project" value="TreeGrafter"/>
</dbReference>
<reference evidence="10" key="1">
    <citation type="submission" date="2020-11" db="EMBL/GenBank/DDBJ databases">
        <authorList>
            <person name="Tran Van P."/>
        </authorList>
    </citation>
    <scope>NUCLEOTIDE SEQUENCE</scope>
</reference>
<evidence type="ECO:0000313" key="11">
    <source>
        <dbReference type="Proteomes" id="UP000677054"/>
    </source>
</evidence>
<evidence type="ECO:0000256" key="4">
    <source>
        <dbReference type="ARBA" id="ARBA00022692"/>
    </source>
</evidence>
<evidence type="ECO:0000256" key="8">
    <source>
        <dbReference type="RuleBase" id="RU361189"/>
    </source>
</evidence>
<evidence type="ECO:0000256" key="9">
    <source>
        <dbReference type="SAM" id="Coils"/>
    </source>
</evidence>
<dbReference type="GO" id="GO:0007035">
    <property type="term" value="P:vacuolar acidification"/>
    <property type="evidence" value="ECO:0007669"/>
    <property type="project" value="TreeGrafter"/>
</dbReference>
<evidence type="ECO:0000256" key="3">
    <source>
        <dbReference type="ARBA" id="ARBA00022448"/>
    </source>
</evidence>
<evidence type="ECO:0000256" key="1">
    <source>
        <dbReference type="ARBA" id="ARBA00004141"/>
    </source>
</evidence>
<comment type="subcellular location">
    <subcellularLocation>
        <location evidence="1">Membrane</location>
        <topology evidence="1">Multi-pass membrane protein</topology>
    </subcellularLocation>
</comment>
<keyword evidence="4 8" id="KW-0812">Transmembrane</keyword>
<keyword evidence="8" id="KW-0375">Hydrogen ion transport</keyword>
<dbReference type="GO" id="GO:0033179">
    <property type="term" value="C:proton-transporting V-type ATPase, V0 domain"/>
    <property type="evidence" value="ECO:0007669"/>
    <property type="project" value="InterPro"/>
</dbReference>
<dbReference type="EMBL" id="CAJPEV010005739">
    <property type="protein sequence ID" value="CAG0903462.1"/>
    <property type="molecule type" value="Genomic_DNA"/>
</dbReference>
<keyword evidence="7 8" id="KW-0472">Membrane</keyword>
<dbReference type="Proteomes" id="UP000677054">
    <property type="component" value="Unassembled WGS sequence"/>
</dbReference>
<dbReference type="OrthoDB" id="10264220at2759"/>
<feature type="coiled-coil region" evidence="9">
    <location>
        <begin position="51"/>
        <end position="121"/>
    </location>
</feature>
<protein>
    <recommendedName>
        <fullName evidence="8">V-type proton ATPase subunit a</fullName>
    </recommendedName>
</protein>
<keyword evidence="9" id="KW-0175">Coiled coil</keyword>
<comment type="function">
    <text evidence="8">Essential component of the vacuolar proton pump (V-ATPase), a multimeric enzyme that catalyzes the translocation of protons across the membranes. Required for assembly and activity of the V-ATPase.</text>
</comment>
<comment type="caution">
    <text evidence="8">Lacks conserved residue(s) required for the propagation of feature annotation.</text>
</comment>
<gene>
    <name evidence="10" type="ORF">DSTB1V02_LOCUS13121</name>
</gene>
<keyword evidence="6 8" id="KW-0406">Ion transport</keyword>
<feature type="transmembrane region" description="Helical" evidence="8">
    <location>
        <begin position="444"/>
        <end position="466"/>
    </location>
</feature>
<dbReference type="PANTHER" id="PTHR11629:SF63">
    <property type="entry name" value="V-TYPE PROTON ATPASE SUBUNIT A"/>
    <property type="match status" value="1"/>
</dbReference>
<dbReference type="GO" id="GO:0005886">
    <property type="term" value="C:plasma membrane"/>
    <property type="evidence" value="ECO:0007669"/>
    <property type="project" value="TreeGrafter"/>
</dbReference>
<comment type="similarity">
    <text evidence="2 8">Belongs to the V-ATPase 116 kDa subunit family.</text>
</comment>
<evidence type="ECO:0000256" key="2">
    <source>
        <dbReference type="ARBA" id="ARBA00009904"/>
    </source>
</evidence>
<keyword evidence="3 8" id="KW-0813">Transport</keyword>
<evidence type="ECO:0000256" key="7">
    <source>
        <dbReference type="ARBA" id="ARBA00023136"/>
    </source>
</evidence>
<keyword evidence="11" id="KW-1185">Reference proteome</keyword>
<name>A0A7R9AFX5_9CRUS</name>
<organism evidence="10">
    <name type="scientific">Darwinula stevensoni</name>
    <dbReference type="NCBI Taxonomy" id="69355"/>
    <lineage>
        <taxon>Eukaryota</taxon>
        <taxon>Metazoa</taxon>
        <taxon>Ecdysozoa</taxon>
        <taxon>Arthropoda</taxon>
        <taxon>Crustacea</taxon>
        <taxon>Oligostraca</taxon>
        <taxon>Ostracoda</taxon>
        <taxon>Podocopa</taxon>
        <taxon>Podocopida</taxon>
        <taxon>Darwinulocopina</taxon>
        <taxon>Darwinuloidea</taxon>
        <taxon>Darwinulidae</taxon>
        <taxon>Darwinula</taxon>
    </lineage>
</organism>
<proteinExistence type="inferred from homology"/>
<keyword evidence="5 8" id="KW-1133">Transmembrane helix</keyword>
<dbReference type="InterPro" id="IPR002490">
    <property type="entry name" value="V-ATPase_116kDa_su"/>
</dbReference>
<evidence type="ECO:0000313" key="10">
    <source>
        <dbReference type="EMBL" id="CAD7253371.1"/>
    </source>
</evidence>
<dbReference type="Pfam" id="PF01496">
    <property type="entry name" value="V_ATPase_I"/>
    <property type="match status" value="1"/>
</dbReference>
<dbReference type="GO" id="GO:0046961">
    <property type="term" value="F:proton-transporting ATPase activity, rotational mechanism"/>
    <property type="evidence" value="ECO:0007669"/>
    <property type="project" value="InterPro"/>
</dbReference>
<dbReference type="GO" id="GO:0016471">
    <property type="term" value="C:vacuolar proton-transporting V-type ATPase complex"/>
    <property type="evidence" value="ECO:0007669"/>
    <property type="project" value="TreeGrafter"/>
</dbReference>
<evidence type="ECO:0000256" key="6">
    <source>
        <dbReference type="ARBA" id="ARBA00023065"/>
    </source>
</evidence>
<dbReference type="EMBL" id="LR905256">
    <property type="protein sequence ID" value="CAD7253371.1"/>
    <property type="molecule type" value="Genomic_DNA"/>
</dbReference>
<evidence type="ECO:0000256" key="5">
    <source>
        <dbReference type="ARBA" id="ARBA00022989"/>
    </source>
</evidence>
<sequence length="492" mass="56670">MGSLFRSEEMLLCQFFLQSEAAYNCVSELGELGSVQFRDINRDMNSFQRKFVNEVRRCAEMERKLRFLETEMHKDGIEVLDSGENPDTPQPKDMIDMEATFDRLETELLEVNANAEALNQNFLELTELKQILLKTQGFFNEHDGNLEPGEALKSEVKKMSLIPPDLSAQEDQQGQLGFLAGVISRDRLPPFERMLWRACRGNVFIRTNEIETPLKDPITGDEVHKCVLLIFYQGEQLKTLVRKICEGFRANLYPCPETANERQDMAMGVMARIEDLKTVLSQTQDHRHRVLVAASKNLHNWWIKVRKIKAIYHTLNLFNLDVTNKCLIAEGWIPAPEMESVQLALRRGTERSGTSVPPIVNRMSTRENPPTYNRTNKFTRAFQDLVDAYGVAAYREVNPAPYTIITFPFLYATMFGDFGHGTIMTLFALWMVLNEKKLQAKKKLNEIFLTFFHGRYLLLCMGLFAIHNGHMYNDCFGKPLNIYGSSFRVNYK</sequence>
<dbReference type="AlphaFoldDB" id="A0A7R9AFX5"/>
<dbReference type="PANTHER" id="PTHR11629">
    <property type="entry name" value="VACUOLAR PROTON ATPASES"/>
    <property type="match status" value="1"/>
</dbReference>
<feature type="transmembrane region" description="Helical" evidence="8">
    <location>
        <begin position="409"/>
        <end position="432"/>
    </location>
</feature>